<dbReference type="SFLD" id="SFLDG01135">
    <property type="entry name" value="C1.5.6:_HAD__Beta-PGM__Phospha"/>
    <property type="match status" value="1"/>
</dbReference>
<dbReference type="SFLD" id="SFLDS00003">
    <property type="entry name" value="Haloacid_Dehalogenase"/>
    <property type="match status" value="1"/>
</dbReference>
<dbReference type="Proteomes" id="UP001143364">
    <property type="component" value="Unassembled WGS sequence"/>
</dbReference>
<reference evidence="1" key="2">
    <citation type="submission" date="2023-01" db="EMBL/GenBank/DDBJ databases">
        <authorList>
            <person name="Sun Q."/>
            <person name="Evtushenko L."/>
        </authorList>
    </citation>
    <scope>NUCLEOTIDE SEQUENCE</scope>
    <source>
        <strain evidence="1">VKM B-2555</strain>
    </source>
</reference>
<dbReference type="AlphaFoldDB" id="A0A9W6JGT2"/>
<organism evidence="1 2">
    <name type="scientific">Methylopila jiangsuensis</name>
    <dbReference type="NCBI Taxonomy" id="586230"/>
    <lineage>
        <taxon>Bacteria</taxon>
        <taxon>Pseudomonadati</taxon>
        <taxon>Pseudomonadota</taxon>
        <taxon>Alphaproteobacteria</taxon>
        <taxon>Hyphomicrobiales</taxon>
        <taxon>Methylopilaceae</taxon>
        <taxon>Methylopila</taxon>
    </lineage>
</organism>
<dbReference type="InterPro" id="IPR006439">
    <property type="entry name" value="HAD-SF_hydro_IA"/>
</dbReference>
<protein>
    <submittedName>
        <fullName evidence="1">Protein CbbY</fullName>
    </submittedName>
</protein>
<dbReference type="PANTHER" id="PTHR42896:SF2">
    <property type="entry name" value="CBBY-LIKE PROTEIN"/>
    <property type="match status" value="1"/>
</dbReference>
<evidence type="ECO:0000313" key="1">
    <source>
        <dbReference type="EMBL" id="GLK75749.1"/>
    </source>
</evidence>
<accession>A0A9W6JGT2</accession>
<dbReference type="Gene3D" id="3.40.50.1000">
    <property type="entry name" value="HAD superfamily/HAD-like"/>
    <property type="match status" value="1"/>
</dbReference>
<dbReference type="InterPro" id="IPR023214">
    <property type="entry name" value="HAD_sf"/>
</dbReference>
<dbReference type="Gene3D" id="1.10.150.240">
    <property type="entry name" value="Putative phosphatase, domain 2"/>
    <property type="match status" value="1"/>
</dbReference>
<evidence type="ECO:0000313" key="2">
    <source>
        <dbReference type="Proteomes" id="UP001143364"/>
    </source>
</evidence>
<dbReference type="EMBL" id="BSFK01000005">
    <property type="protein sequence ID" value="GLK75749.1"/>
    <property type="molecule type" value="Genomic_DNA"/>
</dbReference>
<sequence length="250" mass="26591">MPLEAVIFDVDGTLAETEETHRQSLNETFAAFGLPWFWDQATYRRLLRVMGGKERLRHFIEHDRPPMAAQALARLNDIHAAKNARYAAKVRAGAVPLRPGVARLINEARGAGLRLAIATTTSLPNVEALLQATLGVRGPDLFDVIAAGDLAAAKKPAPDIFLLALRQLRLAAAQAVAIEDTEEGLASAKAAGLATLVTPSFYSGGQDVSAADAVFDSLGEPDAPARWLSGRGQDARLVSPALLRELADAA</sequence>
<dbReference type="GO" id="GO:0016787">
    <property type="term" value="F:hydrolase activity"/>
    <property type="evidence" value="ECO:0007669"/>
    <property type="project" value="InterPro"/>
</dbReference>
<keyword evidence="2" id="KW-1185">Reference proteome</keyword>
<gene>
    <name evidence="1" type="primary">cbbY</name>
    <name evidence="1" type="ORF">GCM10008171_10030</name>
</gene>
<dbReference type="PRINTS" id="PR00413">
    <property type="entry name" value="HADHALOGNASE"/>
</dbReference>
<dbReference type="SFLD" id="SFLDF00035">
    <property type="entry name" value="phosphoglycolate_phosphatase"/>
    <property type="match status" value="1"/>
</dbReference>
<name>A0A9W6JGT2_9HYPH</name>
<dbReference type="Pfam" id="PF00702">
    <property type="entry name" value="Hydrolase"/>
    <property type="match status" value="1"/>
</dbReference>
<dbReference type="NCBIfam" id="TIGR01509">
    <property type="entry name" value="HAD-SF-IA-v3"/>
    <property type="match status" value="1"/>
</dbReference>
<reference evidence="1" key="1">
    <citation type="journal article" date="2014" name="Int. J. Syst. Evol. Microbiol.">
        <title>Complete genome sequence of Corynebacterium casei LMG S-19264T (=DSM 44701T), isolated from a smear-ripened cheese.</title>
        <authorList>
            <consortium name="US DOE Joint Genome Institute (JGI-PGF)"/>
            <person name="Walter F."/>
            <person name="Albersmeier A."/>
            <person name="Kalinowski J."/>
            <person name="Ruckert C."/>
        </authorList>
    </citation>
    <scope>NUCLEOTIDE SEQUENCE</scope>
    <source>
        <strain evidence="1">VKM B-2555</strain>
    </source>
</reference>
<dbReference type="InterPro" id="IPR044999">
    <property type="entry name" value="CbbY-like"/>
</dbReference>
<dbReference type="SFLD" id="SFLDG01129">
    <property type="entry name" value="C1.5:_HAD__Beta-PGM__Phosphata"/>
    <property type="match status" value="1"/>
</dbReference>
<dbReference type="InterPro" id="IPR036412">
    <property type="entry name" value="HAD-like_sf"/>
</dbReference>
<dbReference type="PANTHER" id="PTHR42896">
    <property type="entry name" value="XYLULOSE-1,5-BISPHOSPHATE (XUBP) PHOSPHATASE"/>
    <property type="match status" value="1"/>
</dbReference>
<dbReference type="RefSeq" id="WP_271203687.1">
    <property type="nucleotide sequence ID" value="NZ_BSFK01000005.1"/>
</dbReference>
<comment type="caution">
    <text evidence="1">The sequence shown here is derived from an EMBL/GenBank/DDBJ whole genome shotgun (WGS) entry which is preliminary data.</text>
</comment>
<dbReference type="InterPro" id="IPR023198">
    <property type="entry name" value="PGP-like_dom2"/>
</dbReference>
<proteinExistence type="predicted"/>
<dbReference type="SUPFAM" id="SSF56784">
    <property type="entry name" value="HAD-like"/>
    <property type="match status" value="1"/>
</dbReference>